<evidence type="ECO:0000313" key="3">
    <source>
        <dbReference type="EMBL" id="KAJ1356827.1"/>
    </source>
</evidence>
<keyword evidence="2" id="KW-0812">Transmembrane</keyword>
<keyword evidence="2" id="KW-0472">Membrane</keyword>
<comment type="caution">
    <text evidence="3">The sequence shown here is derived from an EMBL/GenBank/DDBJ whole genome shotgun (WGS) entry which is preliminary data.</text>
</comment>
<dbReference type="Proteomes" id="UP001196413">
    <property type="component" value="Unassembled WGS sequence"/>
</dbReference>
<sequence length="118" mass="12745">MPVILLPIATNVTRDDNEQIATLNTLDSVLSISSNTSTSSNKDFFRTMNHEQAQTIVLGALLVVIALLMLAVTAFECYKMNFFGVSSHRESAKVTPTEITSPYSSSSSLAVLVKKSSS</sequence>
<evidence type="ECO:0000313" key="4">
    <source>
        <dbReference type="Proteomes" id="UP001196413"/>
    </source>
</evidence>
<feature type="region of interest" description="Disordered" evidence="1">
    <location>
        <begin position="94"/>
        <end position="118"/>
    </location>
</feature>
<reference evidence="3" key="1">
    <citation type="submission" date="2021-06" db="EMBL/GenBank/DDBJ databases">
        <title>Parelaphostrongylus tenuis whole genome reference sequence.</title>
        <authorList>
            <person name="Garwood T.J."/>
            <person name="Larsen P.A."/>
            <person name="Fountain-Jones N.M."/>
            <person name="Garbe J.R."/>
            <person name="Macchietto M.G."/>
            <person name="Kania S.A."/>
            <person name="Gerhold R.W."/>
            <person name="Richards J.E."/>
            <person name="Wolf T.M."/>
        </authorList>
    </citation>
    <scope>NUCLEOTIDE SEQUENCE</scope>
    <source>
        <strain evidence="3">MNPRO001-30</strain>
        <tissue evidence="3">Meninges</tissue>
    </source>
</reference>
<protein>
    <submittedName>
        <fullName evidence="3">Uncharacterized protein</fullName>
    </submittedName>
</protein>
<proteinExistence type="predicted"/>
<evidence type="ECO:0000256" key="2">
    <source>
        <dbReference type="SAM" id="Phobius"/>
    </source>
</evidence>
<keyword evidence="4" id="KW-1185">Reference proteome</keyword>
<organism evidence="3 4">
    <name type="scientific">Parelaphostrongylus tenuis</name>
    <name type="common">Meningeal worm</name>
    <dbReference type="NCBI Taxonomy" id="148309"/>
    <lineage>
        <taxon>Eukaryota</taxon>
        <taxon>Metazoa</taxon>
        <taxon>Ecdysozoa</taxon>
        <taxon>Nematoda</taxon>
        <taxon>Chromadorea</taxon>
        <taxon>Rhabditida</taxon>
        <taxon>Rhabditina</taxon>
        <taxon>Rhabditomorpha</taxon>
        <taxon>Strongyloidea</taxon>
        <taxon>Metastrongylidae</taxon>
        <taxon>Parelaphostrongylus</taxon>
    </lineage>
</organism>
<keyword evidence="2" id="KW-1133">Transmembrane helix</keyword>
<dbReference type="AlphaFoldDB" id="A0AAD5MXK8"/>
<name>A0AAD5MXK8_PARTN</name>
<feature type="transmembrane region" description="Helical" evidence="2">
    <location>
        <begin position="56"/>
        <end position="78"/>
    </location>
</feature>
<evidence type="ECO:0000256" key="1">
    <source>
        <dbReference type="SAM" id="MobiDB-lite"/>
    </source>
</evidence>
<dbReference type="EMBL" id="JAHQIW010002929">
    <property type="protein sequence ID" value="KAJ1356827.1"/>
    <property type="molecule type" value="Genomic_DNA"/>
</dbReference>
<gene>
    <name evidence="3" type="ORF">KIN20_014638</name>
</gene>
<accession>A0AAD5MXK8</accession>
<feature type="compositionally biased region" description="Low complexity" evidence="1">
    <location>
        <begin position="104"/>
        <end position="118"/>
    </location>
</feature>